<dbReference type="Gene3D" id="3.40.50.150">
    <property type="entry name" value="Vaccinia Virus protein VP39"/>
    <property type="match status" value="1"/>
</dbReference>
<dbReference type="OrthoDB" id="7418600at2"/>
<reference evidence="6 7" key="1">
    <citation type="submission" date="2019-03" db="EMBL/GenBank/DDBJ databases">
        <title>Genomic Encyclopedia of Type Strains, Phase IV (KMG-IV): sequencing the most valuable type-strain genomes for metagenomic binning, comparative biology and taxonomic classification.</title>
        <authorList>
            <person name="Goeker M."/>
        </authorList>
    </citation>
    <scope>NUCLEOTIDE SEQUENCE [LARGE SCALE GENOMIC DNA]</scope>
    <source>
        <strain evidence="6 7">DSM 25894</strain>
    </source>
</reference>
<dbReference type="PROSITE" id="PS51683">
    <property type="entry name" value="SAM_OMT_II"/>
    <property type="match status" value="1"/>
</dbReference>
<comment type="caution">
    <text evidence="6">The sequence shown here is derived from an EMBL/GenBank/DDBJ whole genome shotgun (WGS) entry which is preliminary data.</text>
</comment>
<evidence type="ECO:0000256" key="1">
    <source>
        <dbReference type="ARBA" id="ARBA00022603"/>
    </source>
</evidence>
<keyword evidence="7" id="KW-1185">Reference proteome</keyword>
<organism evidence="6 7">
    <name type="scientific">Melghiribacillus thermohalophilus</name>
    <dbReference type="NCBI Taxonomy" id="1324956"/>
    <lineage>
        <taxon>Bacteria</taxon>
        <taxon>Bacillati</taxon>
        <taxon>Bacillota</taxon>
        <taxon>Bacilli</taxon>
        <taxon>Bacillales</taxon>
        <taxon>Bacillaceae</taxon>
        <taxon>Melghiribacillus</taxon>
    </lineage>
</organism>
<dbReference type="RefSeq" id="WP_132373080.1">
    <property type="nucleotide sequence ID" value="NZ_SMAN01000031.1"/>
</dbReference>
<dbReference type="PANTHER" id="PTHR43712">
    <property type="entry name" value="PUTATIVE (AFU_ORTHOLOGUE AFUA_4G14580)-RELATED"/>
    <property type="match status" value="1"/>
</dbReference>
<proteinExistence type="predicted"/>
<feature type="domain" description="O-methyltransferase C-terminal" evidence="5">
    <location>
        <begin position="106"/>
        <end position="309"/>
    </location>
</feature>
<dbReference type="AlphaFoldDB" id="A0A4R3MPN2"/>
<evidence type="ECO:0000259" key="5">
    <source>
        <dbReference type="Pfam" id="PF00891"/>
    </source>
</evidence>
<dbReference type="GO" id="GO:0008171">
    <property type="term" value="F:O-methyltransferase activity"/>
    <property type="evidence" value="ECO:0007669"/>
    <property type="project" value="InterPro"/>
</dbReference>
<keyword evidence="1 6" id="KW-0489">Methyltransferase</keyword>
<dbReference type="Pfam" id="PF00891">
    <property type="entry name" value="Methyltransf_2"/>
    <property type="match status" value="1"/>
</dbReference>
<evidence type="ECO:0000256" key="3">
    <source>
        <dbReference type="ARBA" id="ARBA00022691"/>
    </source>
</evidence>
<dbReference type="Proteomes" id="UP000294650">
    <property type="component" value="Unassembled WGS sequence"/>
</dbReference>
<dbReference type="PANTHER" id="PTHR43712:SF2">
    <property type="entry name" value="O-METHYLTRANSFERASE CICE"/>
    <property type="match status" value="1"/>
</dbReference>
<dbReference type="InterPro" id="IPR029063">
    <property type="entry name" value="SAM-dependent_MTases_sf"/>
</dbReference>
<dbReference type="CDD" id="cd02440">
    <property type="entry name" value="AdoMet_MTases"/>
    <property type="match status" value="1"/>
</dbReference>
<dbReference type="EMBL" id="SMAN01000031">
    <property type="protein sequence ID" value="TCT17495.1"/>
    <property type="molecule type" value="Genomic_DNA"/>
</dbReference>
<feature type="active site" description="Proton acceptor" evidence="4">
    <location>
        <position position="239"/>
    </location>
</feature>
<dbReference type="InterPro" id="IPR016461">
    <property type="entry name" value="COMT-like"/>
</dbReference>
<dbReference type="SUPFAM" id="SSF53335">
    <property type="entry name" value="S-adenosyl-L-methionine-dependent methyltransferases"/>
    <property type="match status" value="1"/>
</dbReference>
<dbReference type="InterPro" id="IPR001077">
    <property type="entry name" value="COMT_C"/>
</dbReference>
<evidence type="ECO:0000256" key="4">
    <source>
        <dbReference type="PIRSR" id="PIRSR005739-1"/>
    </source>
</evidence>
<keyword evidence="3" id="KW-0949">S-adenosyl-L-methionine</keyword>
<keyword evidence="2 6" id="KW-0808">Transferase</keyword>
<evidence type="ECO:0000313" key="6">
    <source>
        <dbReference type="EMBL" id="TCT17495.1"/>
    </source>
</evidence>
<evidence type="ECO:0000313" key="7">
    <source>
        <dbReference type="Proteomes" id="UP000294650"/>
    </source>
</evidence>
<evidence type="ECO:0000256" key="2">
    <source>
        <dbReference type="ARBA" id="ARBA00022679"/>
    </source>
</evidence>
<name>A0A4R3MPN2_9BACI</name>
<protein>
    <submittedName>
        <fullName evidence="6">Hydroxyneurosporene-O-methyltransferase</fullName>
    </submittedName>
</protein>
<dbReference type="GO" id="GO:0032259">
    <property type="term" value="P:methylation"/>
    <property type="evidence" value="ECO:0007669"/>
    <property type="project" value="UniProtKB-KW"/>
</dbReference>
<sequence>MNKELLSRNKSLFTAFTRSFIVHAAIKTNMLERIYEMVPTLDELKELYPNFAMLETFLSILEKLELIKYNGERYSLTDSGLLFTDRAVLSLKAPADFAMNEGVLSWMKLPDAILNGEIPFKLAFGKEPFEYFSDNEEAFGRFSNSMSQSTKRKSIYNIFQNIDFENVNTVLDVGCGDGRLLREIRNINNDFNLIGFDLPYVINNARRIEENKTLKFLEGSFFEDEIPSADIYILSRVLHDWNDEKSGIILQNIIKAMHKESRLLIIDKVLNNKEDNLDTLLSHLNVWIMCGGRERSYEEFKSLFEQQGLQISNFSVFENFGLFELTL</sequence>
<accession>A0A4R3MPN2</accession>
<gene>
    <name evidence="6" type="ORF">EDD68_13114</name>
</gene>
<dbReference type="PIRSF" id="PIRSF005739">
    <property type="entry name" value="O-mtase"/>
    <property type="match status" value="1"/>
</dbReference>